<evidence type="ECO:0000256" key="2">
    <source>
        <dbReference type="SAM" id="MobiDB-lite"/>
    </source>
</evidence>
<dbReference type="InterPro" id="IPR036864">
    <property type="entry name" value="Zn2-C6_fun-type_DNA-bd_sf"/>
</dbReference>
<protein>
    <submittedName>
        <fullName evidence="4">BZ3500_MvSof-1268-A1-R1_Chr4-4g07529 protein</fullName>
    </submittedName>
</protein>
<dbReference type="CDD" id="cd00067">
    <property type="entry name" value="GAL4"/>
    <property type="match status" value="1"/>
</dbReference>
<reference evidence="5" key="1">
    <citation type="submission" date="2016-10" db="EMBL/GenBank/DDBJ databases">
        <authorList>
            <person name="Jeantristanb JTB J.-T."/>
            <person name="Ricardo R."/>
        </authorList>
    </citation>
    <scope>NUCLEOTIDE SEQUENCE [LARGE SCALE GENOMIC DNA]</scope>
</reference>
<dbReference type="Gene3D" id="4.10.240.10">
    <property type="entry name" value="Zn(2)-C6 fungal-type DNA-binding domain"/>
    <property type="match status" value="1"/>
</dbReference>
<dbReference type="Proteomes" id="UP000249723">
    <property type="component" value="Unassembled WGS sequence"/>
</dbReference>
<evidence type="ECO:0000313" key="5">
    <source>
        <dbReference type="Proteomes" id="UP000249723"/>
    </source>
</evidence>
<feature type="region of interest" description="Disordered" evidence="2">
    <location>
        <begin position="162"/>
        <end position="190"/>
    </location>
</feature>
<dbReference type="SUPFAM" id="SSF57701">
    <property type="entry name" value="Zn2/Cys6 DNA-binding domain"/>
    <property type="match status" value="1"/>
</dbReference>
<dbReference type="GO" id="GO:0008270">
    <property type="term" value="F:zinc ion binding"/>
    <property type="evidence" value="ECO:0007669"/>
    <property type="project" value="InterPro"/>
</dbReference>
<dbReference type="InterPro" id="IPR001138">
    <property type="entry name" value="Zn2Cys6_DnaBD"/>
</dbReference>
<dbReference type="EMBL" id="FMWP01000089">
    <property type="protein sequence ID" value="SCZ96663.1"/>
    <property type="molecule type" value="Genomic_DNA"/>
</dbReference>
<accession>A0A2X0LP60</accession>
<dbReference type="AlphaFoldDB" id="A0A2X0LP60"/>
<gene>
    <name evidence="4" type="ORF">BZ3500_MVSOF-1268-A1-R1_CHR4-4G07529</name>
</gene>
<proteinExistence type="predicted"/>
<evidence type="ECO:0000313" key="4">
    <source>
        <dbReference type="EMBL" id="SCZ96663.1"/>
    </source>
</evidence>
<dbReference type="GO" id="GO:0000981">
    <property type="term" value="F:DNA-binding transcription factor activity, RNA polymerase II-specific"/>
    <property type="evidence" value="ECO:0007669"/>
    <property type="project" value="InterPro"/>
</dbReference>
<dbReference type="OrthoDB" id="2525012at2759"/>
<dbReference type="InterPro" id="IPR050797">
    <property type="entry name" value="Carb_Metab_Trans_Reg"/>
</dbReference>
<name>A0A2X0LP60_9BASI</name>
<keyword evidence="5" id="KW-1185">Reference proteome</keyword>
<organism evidence="4 5">
    <name type="scientific">Microbotryum saponariae</name>
    <dbReference type="NCBI Taxonomy" id="289078"/>
    <lineage>
        <taxon>Eukaryota</taxon>
        <taxon>Fungi</taxon>
        <taxon>Dikarya</taxon>
        <taxon>Basidiomycota</taxon>
        <taxon>Pucciniomycotina</taxon>
        <taxon>Microbotryomycetes</taxon>
        <taxon>Microbotryales</taxon>
        <taxon>Microbotryaceae</taxon>
        <taxon>Microbotryum</taxon>
    </lineage>
</organism>
<keyword evidence="1" id="KW-0539">Nucleus</keyword>
<feature type="domain" description="Zn(2)-C6 fungal-type" evidence="3">
    <location>
        <begin position="17"/>
        <end position="62"/>
    </location>
</feature>
<dbReference type="SMART" id="SM00066">
    <property type="entry name" value="GAL4"/>
    <property type="match status" value="1"/>
</dbReference>
<evidence type="ECO:0000256" key="1">
    <source>
        <dbReference type="ARBA" id="ARBA00023242"/>
    </source>
</evidence>
<feature type="region of interest" description="Disordered" evidence="2">
    <location>
        <begin position="64"/>
        <end position="93"/>
    </location>
</feature>
<dbReference type="PANTHER" id="PTHR31668">
    <property type="entry name" value="GLUCOSE TRANSPORT TRANSCRIPTION REGULATOR RGT1-RELATED-RELATED"/>
    <property type="match status" value="1"/>
</dbReference>
<sequence length="586" mass="63190">MTPPIAIGSTRRRRSKSCIACRVAKLRCEGLDEEQLHQLESNPALCDLVCHRCERRSIPCTWAPSRRPGRPRRLNAPPPIDESSEHLGAGSDVASGHVGDSFRVIRSTSHLPAASSTVTSTSHGAWQSPSVALPAWQPSRSAAPARFVSLPARLQTYTFAPNDEASSSSYRPSSSGTSTPSSATSALPSPVGQSGHSLQFLEHLGQLYLSQVHGYIPVLPNLLPDLSLRLQVASPSLVVALEAYLIPWARSSPSPPPPPNTRYPNSDDQLVAIFHIHRAYANGDLDAARTALRTAAGTTLSRARAAHMTSLGRPLELDQEGWILWELELQVGTALCEDERLLDIVRPDTEDHSATSLHRQALLHLWHCSWPVSAWTSFPLPPAPPGSAGGTAQGPLGPARPSPVSTRAIELCSRAFELYNLAHAILVPASPQMLASDRFSASSQAEAALNASIIASTCVILVLSGPLSPEALHNIQRGNSTHSLVFTASNQIIACLRRLINDANITVPPAPTSPLYNHSPFLIPHLWMAARGLLIASQDARVCDRRSFDEGIGVIETVLSCWAERWPEARRVLEEVGNIQNAAMPV</sequence>
<feature type="compositionally biased region" description="Low complexity" evidence="2">
    <location>
        <begin position="165"/>
        <end position="190"/>
    </location>
</feature>
<evidence type="ECO:0000259" key="3">
    <source>
        <dbReference type="PROSITE" id="PS50048"/>
    </source>
</evidence>
<dbReference type="PROSITE" id="PS50048">
    <property type="entry name" value="ZN2_CY6_FUNGAL_2"/>
    <property type="match status" value="1"/>
</dbReference>